<evidence type="ECO:0000313" key="2">
    <source>
        <dbReference type="EMBL" id="RRT44742.1"/>
    </source>
</evidence>
<dbReference type="PANTHER" id="PTHR10366:SF483">
    <property type="entry name" value="CINNAMOYL COA REDUCTASE-LIKE PROTEIN"/>
    <property type="match status" value="1"/>
</dbReference>
<dbReference type="GO" id="GO:0016616">
    <property type="term" value="F:oxidoreductase activity, acting on the CH-OH group of donors, NAD or NADP as acceptor"/>
    <property type="evidence" value="ECO:0007669"/>
    <property type="project" value="TreeGrafter"/>
</dbReference>
<evidence type="ECO:0008006" key="4">
    <source>
        <dbReference type="Google" id="ProtNLM"/>
    </source>
</evidence>
<evidence type="ECO:0000313" key="3">
    <source>
        <dbReference type="Proteomes" id="UP000287651"/>
    </source>
</evidence>
<organism evidence="2 3">
    <name type="scientific">Ensete ventricosum</name>
    <name type="common">Abyssinian banana</name>
    <name type="synonym">Musa ensete</name>
    <dbReference type="NCBI Taxonomy" id="4639"/>
    <lineage>
        <taxon>Eukaryota</taxon>
        <taxon>Viridiplantae</taxon>
        <taxon>Streptophyta</taxon>
        <taxon>Embryophyta</taxon>
        <taxon>Tracheophyta</taxon>
        <taxon>Spermatophyta</taxon>
        <taxon>Magnoliopsida</taxon>
        <taxon>Liliopsida</taxon>
        <taxon>Zingiberales</taxon>
        <taxon>Musaceae</taxon>
        <taxon>Ensete</taxon>
    </lineage>
</organism>
<dbReference type="Gene3D" id="3.40.50.720">
    <property type="entry name" value="NAD(P)-binding Rossmann-like Domain"/>
    <property type="match status" value="2"/>
</dbReference>
<accession>A0A426XZ59</accession>
<dbReference type="EMBL" id="AMZH03016282">
    <property type="protein sequence ID" value="RRT44742.1"/>
    <property type="molecule type" value="Genomic_DNA"/>
</dbReference>
<dbReference type="InterPro" id="IPR050425">
    <property type="entry name" value="NAD(P)_dehydrat-like"/>
</dbReference>
<evidence type="ECO:0000256" key="1">
    <source>
        <dbReference type="ARBA" id="ARBA00023002"/>
    </source>
</evidence>
<dbReference type="PANTHER" id="PTHR10366">
    <property type="entry name" value="NAD DEPENDENT EPIMERASE/DEHYDRATASE"/>
    <property type="match status" value="1"/>
</dbReference>
<protein>
    <recommendedName>
        <fullName evidence="4">3-beta hydroxysteroid dehydrogenase/isomerase domain-containing protein</fullName>
    </recommendedName>
</protein>
<comment type="caution">
    <text evidence="2">The sequence shown here is derived from an EMBL/GenBank/DDBJ whole genome shotgun (WGS) entry which is preliminary data.</text>
</comment>
<dbReference type="SUPFAM" id="SSF51735">
    <property type="entry name" value="NAD(P)-binding Rossmann-fold domains"/>
    <property type="match status" value="1"/>
</dbReference>
<dbReference type="AlphaFoldDB" id="A0A426XZ59"/>
<reference evidence="2 3" key="1">
    <citation type="journal article" date="2014" name="Agronomy (Basel)">
        <title>A Draft Genome Sequence for Ensete ventricosum, the Drought-Tolerant Tree Against Hunger.</title>
        <authorList>
            <person name="Harrison J."/>
            <person name="Moore K.A."/>
            <person name="Paszkiewicz K."/>
            <person name="Jones T."/>
            <person name="Grant M."/>
            <person name="Ambacheew D."/>
            <person name="Muzemil S."/>
            <person name="Studholme D.J."/>
        </authorList>
    </citation>
    <scope>NUCLEOTIDE SEQUENCE [LARGE SCALE GENOMIC DNA]</scope>
</reference>
<sequence>MVGLACRGFGQAEGDGDVWRDGQGRSVGGDGQRDGLGELVPSVRRLRRGVPYLKRGRSGGSIWLHGEPSLFLVPCLKRGCPSHCHKHMAEKEVRAAELVVEACVRAQSVRRCVFTSSLVACVWRENTCPRSSRRATIVDENCWSDQSVCRDKKARAQHLFTEGLLATIDVEEVAEAHVAVYEAMDSTACGRYICYDHIIRSGQEAAELERQLGLPGRISGDGDADHPTWVELSNRKLSRLLSSRRR</sequence>
<keyword evidence="1" id="KW-0560">Oxidoreductase</keyword>
<proteinExistence type="predicted"/>
<dbReference type="Proteomes" id="UP000287651">
    <property type="component" value="Unassembled WGS sequence"/>
</dbReference>
<feature type="non-terminal residue" evidence="2">
    <location>
        <position position="246"/>
    </location>
</feature>
<dbReference type="InterPro" id="IPR036291">
    <property type="entry name" value="NAD(P)-bd_dom_sf"/>
</dbReference>
<gene>
    <name evidence="2" type="ORF">B296_00047197</name>
</gene>
<name>A0A426XZ59_ENSVE</name>